<name>A0ABY2GUY6_9HYPO</name>
<dbReference type="EMBL" id="PPTA01000013">
    <property type="protein sequence ID" value="TFA99747.1"/>
    <property type="molecule type" value="Genomic_DNA"/>
</dbReference>
<evidence type="ECO:0000313" key="1">
    <source>
        <dbReference type="EMBL" id="TFA99747.1"/>
    </source>
</evidence>
<keyword evidence="2" id="KW-1185">Reference proteome</keyword>
<gene>
    <name evidence="1" type="ORF">CCMA1212_008408</name>
</gene>
<accession>A0ABY2GUY6</accession>
<dbReference type="RefSeq" id="XP_073555949.1">
    <property type="nucleotide sequence ID" value="XM_073705542.1"/>
</dbReference>
<dbReference type="GeneID" id="300579992"/>
<organism evidence="1 2">
    <name type="scientific">Trichoderma ghanense</name>
    <dbReference type="NCBI Taxonomy" id="65468"/>
    <lineage>
        <taxon>Eukaryota</taxon>
        <taxon>Fungi</taxon>
        <taxon>Dikarya</taxon>
        <taxon>Ascomycota</taxon>
        <taxon>Pezizomycotina</taxon>
        <taxon>Sordariomycetes</taxon>
        <taxon>Hypocreomycetidae</taxon>
        <taxon>Hypocreales</taxon>
        <taxon>Hypocreaceae</taxon>
        <taxon>Trichoderma</taxon>
    </lineage>
</organism>
<proteinExistence type="predicted"/>
<reference evidence="1 2" key="1">
    <citation type="submission" date="2018-01" db="EMBL/GenBank/DDBJ databases">
        <title>Genome characterization of the sugarcane-associated fungus Trichoderma ghanense CCMA-1212 and their application in lignocelulose bioconversion.</title>
        <authorList>
            <person name="Steindorff A.S."/>
            <person name="Mendes T.D."/>
            <person name="Vilela E.S.D."/>
            <person name="Rodrigues D.S."/>
            <person name="Formighieri E.F."/>
            <person name="Melo I.S."/>
            <person name="Favaro L.C.L."/>
        </authorList>
    </citation>
    <scope>NUCLEOTIDE SEQUENCE [LARGE SCALE GENOMIC DNA]</scope>
    <source>
        <strain evidence="1 2">CCMA-1212</strain>
    </source>
</reference>
<sequence length="90" mass="9615">MRLALLRGGGVVGEGGRRRRVARLGRLQRVRLAARLEDRAGRPVQDDAGLDAWFSGEAAEFLLESVVPVCLKGGGADSLAGMRQAEGQEE</sequence>
<evidence type="ECO:0000313" key="2">
    <source>
        <dbReference type="Proteomes" id="UP001642720"/>
    </source>
</evidence>
<dbReference type="Proteomes" id="UP001642720">
    <property type="component" value="Unassembled WGS sequence"/>
</dbReference>
<comment type="caution">
    <text evidence="1">The sequence shown here is derived from an EMBL/GenBank/DDBJ whole genome shotgun (WGS) entry which is preliminary data.</text>
</comment>
<protein>
    <submittedName>
        <fullName evidence="1">Uncharacterized protein</fullName>
    </submittedName>
</protein>